<keyword evidence="5 7" id="KW-1133">Transmembrane helix</keyword>
<reference evidence="9 10" key="1">
    <citation type="journal article" date="2022" name="Genome Biol. Evol.">
        <title>Host diet, physiology and behaviors set the stage for Lachnospiraceae cladogenesis.</title>
        <authorList>
            <person name="Vera-Ponce De Leon A."/>
            <person name="Schneider M."/>
            <person name="Jahnes B.C."/>
            <person name="Sadowski V."/>
            <person name="Camuy-Velez L.A."/>
            <person name="Duan J."/>
            <person name="Sabree Z.L."/>
        </authorList>
    </citation>
    <scope>NUCLEOTIDE SEQUENCE [LARGE SCALE GENOMIC DNA]</scope>
    <source>
        <strain evidence="9 10">PAL113</strain>
    </source>
</reference>
<evidence type="ECO:0000313" key="10">
    <source>
        <dbReference type="Proteomes" id="UP001523566"/>
    </source>
</evidence>
<gene>
    <name evidence="9" type="ORF">NK125_01810</name>
</gene>
<evidence type="ECO:0000259" key="8">
    <source>
        <dbReference type="PROSITE" id="PS50850"/>
    </source>
</evidence>
<evidence type="ECO:0000256" key="3">
    <source>
        <dbReference type="ARBA" id="ARBA00022475"/>
    </source>
</evidence>
<dbReference type="SUPFAM" id="SSF103473">
    <property type="entry name" value="MFS general substrate transporter"/>
    <property type="match status" value="1"/>
</dbReference>
<feature type="transmembrane region" description="Helical" evidence="7">
    <location>
        <begin position="39"/>
        <end position="60"/>
    </location>
</feature>
<feature type="transmembrane region" description="Helical" evidence="7">
    <location>
        <begin position="9"/>
        <end position="33"/>
    </location>
</feature>
<feature type="transmembrane region" description="Helical" evidence="7">
    <location>
        <begin position="221"/>
        <end position="242"/>
    </location>
</feature>
<dbReference type="RefSeq" id="WP_262064931.1">
    <property type="nucleotide sequence ID" value="NZ_JAMXOD010000002.1"/>
</dbReference>
<dbReference type="InterPro" id="IPR020846">
    <property type="entry name" value="MFS_dom"/>
</dbReference>
<sequence length="406" mass="43480">MSSWKKRFVLLGIGQGVSMLTSSILQISIVWYLTKQTGSATIVTFSTLAGFLPRAVLGMFTGTFIDKFNRKAVLILSDFGIALAAIALSIVAKFGVLPIWFIFLILGIRSAGAAFHTPSLNAIVPSIVPKTELARCAGILQGFESVSLILSPAIGSVLYGIWSLSSIVLLDVVGALAAITIVFFLKIPRNIEKEDQGGVNILKDTKEGIQVLRKEKGMMTVLIIGSLYALIYFPIGSLYPLITMTYFNGSVTESGIVEIIFSGGTLLGSLLLGIWGNRVHKILAIAASIGVYGVGAFLSGMLSPNGLYLFMVFSGMMGLTIPFFYGLRTAIFQSRIPDEFLGRVLSLVYSAGMLAGPIGLIFGGRLAETVGVNNLFRLCGILAISLAMVMVLMPSVRKSIDLPKKD</sequence>
<dbReference type="PANTHER" id="PTHR43266:SF10">
    <property type="entry name" value="BACILYSIN EXPORTER BACE-RELATED"/>
    <property type="match status" value="1"/>
</dbReference>
<proteinExistence type="predicted"/>
<feature type="domain" description="Major facilitator superfamily (MFS) profile" evidence="8">
    <location>
        <begin position="7"/>
        <end position="397"/>
    </location>
</feature>
<keyword evidence="2" id="KW-0813">Transport</keyword>
<dbReference type="InterPro" id="IPR036259">
    <property type="entry name" value="MFS_trans_sf"/>
</dbReference>
<keyword evidence="6 7" id="KW-0472">Membrane</keyword>
<feature type="transmembrane region" description="Helical" evidence="7">
    <location>
        <begin position="340"/>
        <end position="363"/>
    </location>
</feature>
<dbReference type="EMBL" id="JAMZFW010000002">
    <property type="protein sequence ID" value="MCP1101148.1"/>
    <property type="molecule type" value="Genomic_DNA"/>
</dbReference>
<evidence type="ECO:0000256" key="5">
    <source>
        <dbReference type="ARBA" id="ARBA00022989"/>
    </source>
</evidence>
<keyword evidence="3" id="KW-1003">Cell membrane</keyword>
<feature type="transmembrane region" description="Helical" evidence="7">
    <location>
        <begin position="375"/>
        <end position="396"/>
    </location>
</feature>
<protein>
    <submittedName>
        <fullName evidence="9">MFS transporter</fullName>
    </submittedName>
</protein>
<comment type="caution">
    <text evidence="9">The sequence shown here is derived from an EMBL/GenBank/DDBJ whole genome shotgun (WGS) entry which is preliminary data.</text>
</comment>
<organism evidence="9 10">
    <name type="scientific">Aequitasia blattaphilus</name>
    <dbReference type="NCBI Taxonomy" id="2949332"/>
    <lineage>
        <taxon>Bacteria</taxon>
        <taxon>Bacillati</taxon>
        <taxon>Bacillota</taxon>
        <taxon>Clostridia</taxon>
        <taxon>Lachnospirales</taxon>
        <taxon>Lachnospiraceae</taxon>
        <taxon>Aequitasia</taxon>
    </lineage>
</organism>
<feature type="transmembrane region" description="Helical" evidence="7">
    <location>
        <begin position="308"/>
        <end position="328"/>
    </location>
</feature>
<dbReference type="CDD" id="cd06173">
    <property type="entry name" value="MFS_MefA_like"/>
    <property type="match status" value="1"/>
</dbReference>
<dbReference type="Proteomes" id="UP001523566">
    <property type="component" value="Unassembled WGS sequence"/>
</dbReference>
<feature type="transmembrane region" description="Helical" evidence="7">
    <location>
        <begin position="254"/>
        <end position="275"/>
    </location>
</feature>
<keyword evidence="10" id="KW-1185">Reference proteome</keyword>
<name>A0ABT1E5X0_9FIRM</name>
<feature type="transmembrane region" description="Helical" evidence="7">
    <location>
        <begin position="167"/>
        <end position="185"/>
    </location>
</feature>
<keyword evidence="4 7" id="KW-0812">Transmembrane</keyword>
<comment type="subcellular location">
    <subcellularLocation>
        <location evidence="1">Cell membrane</location>
        <topology evidence="1">Multi-pass membrane protein</topology>
    </subcellularLocation>
</comment>
<evidence type="ECO:0000313" key="9">
    <source>
        <dbReference type="EMBL" id="MCP1101148.1"/>
    </source>
</evidence>
<evidence type="ECO:0000256" key="2">
    <source>
        <dbReference type="ARBA" id="ARBA00022448"/>
    </source>
</evidence>
<feature type="transmembrane region" description="Helical" evidence="7">
    <location>
        <begin position="72"/>
        <end position="91"/>
    </location>
</feature>
<dbReference type="PANTHER" id="PTHR43266">
    <property type="entry name" value="MACROLIDE-EFFLUX PROTEIN"/>
    <property type="match status" value="1"/>
</dbReference>
<dbReference type="Pfam" id="PF07690">
    <property type="entry name" value="MFS_1"/>
    <property type="match status" value="1"/>
</dbReference>
<feature type="transmembrane region" description="Helical" evidence="7">
    <location>
        <begin position="282"/>
        <end position="302"/>
    </location>
</feature>
<dbReference type="InterPro" id="IPR011701">
    <property type="entry name" value="MFS"/>
</dbReference>
<evidence type="ECO:0000256" key="1">
    <source>
        <dbReference type="ARBA" id="ARBA00004651"/>
    </source>
</evidence>
<dbReference type="PROSITE" id="PS50850">
    <property type="entry name" value="MFS"/>
    <property type="match status" value="1"/>
</dbReference>
<accession>A0ABT1E5X0</accession>
<evidence type="ECO:0000256" key="6">
    <source>
        <dbReference type="ARBA" id="ARBA00023136"/>
    </source>
</evidence>
<evidence type="ECO:0000256" key="4">
    <source>
        <dbReference type="ARBA" id="ARBA00022692"/>
    </source>
</evidence>
<dbReference type="Gene3D" id="1.20.1250.20">
    <property type="entry name" value="MFS general substrate transporter like domains"/>
    <property type="match status" value="1"/>
</dbReference>
<evidence type="ECO:0000256" key="7">
    <source>
        <dbReference type="SAM" id="Phobius"/>
    </source>
</evidence>